<evidence type="ECO:0000259" key="8">
    <source>
        <dbReference type="Pfam" id="PF00884"/>
    </source>
</evidence>
<dbReference type="GO" id="GO:0009244">
    <property type="term" value="P:lipopolysaccharide core region biosynthetic process"/>
    <property type="evidence" value="ECO:0007669"/>
    <property type="project" value="TreeGrafter"/>
</dbReference>
<evidence type="ECO:0000256" key="2">
    <source>
        <dbReference type="ARBA" id="ARBA00022475"/>
    </source>
</evidence>
<feature type="transmembrane region" description="Helical" evidence="7">
    <location>
        <begin position="37"/>
        <end position="55"/>
    </location>
</feature>
<name>A0A644V492_9ZZZZ</name>
<protein>
    <recommendedName>
        <fullName evidence="8">Sulfatase N-terminal domain-containing protein</fullName>
    </recommendedName>
</protein>
<keyword evidence="2" id="KW-1003">Cell membrane</keyword>
<feature type="domain" description="Sulfatase N-terminal" evidence="8">
    <location>
        <begin position="279"/>
        <end position="527"/>
    </location>
</feature>
<dbReference type="PANTHER" id="PTHR30443:SF0">
    <property type="entry name" value="PHOSPHOETHANOLAMINE TRANSFERASE EPTA"/>
    <property type="match status" value="1"/>
</dbReference>
<dbReference type="PANTHER" id="PTHR30443">
    <property type="entry name" value="INNER MEMBRANE PROTEIN"/>
    <property type="match status" value="1"/>
</dbReference>
<evidence type="ECO:0000313" key="9">
    <source>
        <dbReference type="EMBL" id="MPL86017.1"/>
    </source>
</evidence>
<feature type="transmembrane region" description="Helical" evidence="7">
    <location>
        <begin position="92"/>
        <end position="116"/>
    </location>
</feature>
<feature type="transmembrane region" description="Helical" evidence="7">
    <location>
        <begin position="173"/>
        <end position="197"/>
    </location>
</feature>
<dbReference type="GO" id="GO:0016776">
    <property type="term" value="F:phosphotransferase activity, phosphate group as acceptor"/>
    <property type="evidence" value="ECO:0007669"/>
    <property type="project" value="TreeGrafter"/>
</dbReference>
<dbReference type="InterPro" id="IPR058130">
    <property type="entry name" value="PEA_transf_C"/>
</dbReference>
<proteinExistence type="predicted"/>
<evidence type="ECO:0000256" key="4">
    <source>
        <dbReference type="ARBA" id="ARBA00022692"/>
    </source>
</evidence>
<keyword evidence="3" id="KW-0808">Transferase</keyword>
<dbReference type="Pfam" id="PF00884">
    <property type="entry name" value="Sulfatase"/>
    <property type="match status" value="1"/>
</dbReference>
<feature type="transmembrane region" description="Helical" evidence="7">
    <location>
        <begin position="61"/>
        <end position="80"/>
    </location>
</feature>
<gene>
    <name evidence="9" type="ORF">SDC9_31993</name>
</gene>
<evidence type="ECO:0000256" key="7">
    <source>
        <dbReference type="SAM" id="Phobius"/>
    </source>
</evidence>
<comment type="caution">
    <text evidence="9">The sequence shown here is derived from an EMBL/GenBank/DDBJ whole genome shotgun (WGS) entry which is preliminary data.</text>
</comment>
<dbReference type="InterPro" id="IPR017850">
    <property type="entry name" value="Alkaline_phosphatase_core_sf"/>
</dbReference>
<accession>A0A644V492</accession>
<reference evidence="9" key="1">
    <citation type="submission" date="2019-08" db="EMBL/GenBank/DDBJ databases">
        <authorList>
            <person name="Kucharzyk K."/>
            <person name="Murdoch R.W."/>
            <person name="Higgins S."/>
            <person name="Loffler F."/>
        </authorList>
    </citation>
    <scope>NUCLEOTIDE SEQUENCE</scope>
</reference>
<evidence type="ECO:0000256" key="3">
    <source>
        <dbReference type="ARBA" id="ARBA00022679"/>
    </source>
</evidence>
<dbReference type="InterPro" id="IPR000917">
    <property type="entry name" value="Sulfatase_N"/>
</dbReference>
<dbReference type="Gene3D" id="3.40.720.10">
    <property type="entry name" value="Alkaline Phosphatase, subunit A"/>
    <property type="match status" value="1"/>
</dbReference>
<evidence type="ECO:0000256" key="5">
    <source>
        <dbReference type="ARBA" id="ARBA00022989"/>
    </source>
</evidence>
<comment type="subcellular location">
    <subcellularLocation>
        <location evidence="1">Cell membrane</location>
        <topology evidence="1">Multi-pass membrane protein</topology>
    </subcellularLocation>
</comment>
<dbReference type="GO" id="GO:0005886">
    <property type="term" value="C:plasma membrane"/>
    <property type="evidence" value="ECO:0007669"/>
    <property type="project" value="UniProtKB-SubCell"/>
</dbReference>
<feature type="transmembrane region" description="Helical" evidence="7">
    <location>
        <begin position="122"/>
        <end position="145"/>
    </location>
</feature>
<keyword evidence="5 7" id="KW-1133">Transmembrane helix</keyword>
<dbReference type="AlphaFoldDB" id="A0A644V492"/>
<evidence type="ECO:0000256" key="6">
    <source>
        <dbReference type="ARBA" id="ARBA00023136"/>
    </source>
</evidence>
<feature type="transmembrane region" description="Helical" evidence="7">
    <location>
        <begin position="209"/>
        <end position="226"/>
    </location>
</feature>
<keyword evidence="4 7" id="KW-0812">Transmembrane</keyword>
<feature type="transmembrane region" description="Helical" evidence="7">
    <location>
        <begin position="6"/>
        <end position="25"/>
    </location>
</feature>
<dbReference type="InterPro" id="IPR040423">
    <property type="entry name" value="PEA_transferase"/>
</dbReference>
<keyword evidence="6 7" id="KW-0472">Membrane</keyword>
<dbReference type="SUPFAM" id="SSF53649">
    <property type="entry name" value="Alkaline phosphatase-like"/>
    <property type="match status" value="1"/>
</dbReference>
<organism evidence="9">
    <name type="scientific">bioreactor metagenome</name>
    <dbReference type="NCBI Taxonomy" id="1076179"/>
    <lineage>
        <taxon>unclassified sequences</taxon>
        <taxon>metagenomes</taxon>
        <taxon>ecological metagenomes</taxon>
    </lineage>
</organism>
<evidence type="ECO:0000256" key="1">
    <source>
        <dbReference type="ARBA" id="ARBA00004651"/>
    </source>
</evidence>
<dbReference type="CDD" id="cd16017">
    <property type="entry name" value="LptA"/>
    <property type="match status" value="1"/>
</dbReference>
<dbReference type="EMBL" id="VSSQ01000215">
    <property type="protein sequence ID" value="MPL86017.1"/>
    <property type="molecule type" value="Genomic_DNA"/>
</dbReference>
<sequence>MVVVGLLLKKMFFGYIFVLFSYWFLSKGIDYSDLTLFMRRVFLALFLVAIPLYFLPVQSTIPIILCGLLNMATFPLLNYLTNRKQNISFSFTYDFVFGLYIIAFLASLQLFLQLFLPKSLLVSILIFVEFLVIILSLTEIIYYCYYHENISLYAILAILRTHRQEVKEYLKNLYFYYYLLSGLMFIGVLAILAYYNYFFVGRIEVSMKTGLLFLVICIFLGHYMWFMGNKGLYQRTGLCVMYKEAREYYNKSKAFQINYKEKYENLQVKSALEGTKSGTIIVIIGESANRLHMPVFSDYYRETTPWLSAQKDNPNFFLFPNSYSTWTQTVPTLEMALTEKNQYNEKSFYEAYSFIDIAKKIGLKTCWYSNQGYIGNDDTQISLVAATTDNSRWVLQDYSAVQHDEVLLDYLKRVKSEENNFVVLHLKGSHSIFRNRYPEQFAKWKGPGKQKIVDEYDNSILYTDFILSKIYAYAKTNLNLQAMLYFSDHGIEVKSKRMPGFIGFENLRIPFFVYLSEDYRTKFPETAQVLKCHENAYFTNDLIYDLVCGILQIKSTHYNAKFDISSPLYDFNKSKLRTNLGKISLEEDNYKQNFEF</sequence>